<dbReference type="Gene3D" id="3.40.50.12780">
    <property type="entry name" value="N-terminal domain of ligase-like"/>
    <property type="match status" value="1"/>
</dbReference>
<dbReference type="Pfam" id="PF13193">
    <property type="entry name" value="AMP-binding_C"/>
    <property type="match status" value="1"/>
</dbReference>
<reference evidence="5" key="1">
    <citation type="journal article" date="2014" name="Int. J. Syst. Evol. Microbiol.">
        <title>Complete genome sequence of Corynebacterium casei LMG S-19264T (=DSM 44701T), isolated from a smear-ripened cheese.</title>
        <authorList>
            <consortium name="US DOE Joint Genome Institute (JGI-PGF)"/>
            <person name="Walter F."/>
            <person name="Albersmeier A."/>
            <person name="Kalinowski J."/>
            <person name="Ruckert C."/>
        </authorList>
    </citation>
    <scope>NUCLEOTIDE SEQUENCE</scope>
    <source>
        <strain evidence="5">JCM 4386</strain>
    </source>
</reference>
<dbReference type="FunFam" id="3.30.300.30:FF:000008">
    <property type="entry name" value="2,3-dihydroxybenzoate-AMP ligase"/>
    <property type="match status" value="1"/>
</dbReference>
<feature type="domain" description="AMP-dependent synthetase/ligase" evidence="3">
    <location>
        <begin position="6"/>
        <end position="357"/>
    </location>
</feature>
<evidence type="ECO:0000259" key="3">
    <source>
        <dbReference type="Pfam" id="PF00501"/>
    </source>
</evidence>
<dbReference type="InterPro" id="IPR025110">
    <property type="entry name" value="AMP-bd_C"/>
</dbReference>
<accession>A0A918GAS2</accession>
<gene>
    <name evidence="5" type="ORF">GCM10010269_76170</name>
</gene>
<dbReference type="GO" id="GO:0031956">
    <property type="term" value="F:medium-chain fatty acid-CoA ligase activity"/>
    <property type="evidence" value="ECO:0007669"/>
    <property type="project" value="TreeGrafter"/>
</dbReference>
<comment type="caution">
    <text evidence="5">The sequence shown here is derived from an EMBL/GenBank/DDBJ whole genome shotgun (WGS) entry which is preliminary data.</text>
</comment>
<dbReference type="AlphaFoldDB" id="A0A918GAS2"/>
<feature type="domain" description="AMP-binding enzyme C-terminal" evidence="4">
    <location>
        <begin position="419"/>
        <end position="497"/>
    </location>
</feature>
<protein>
    <submittedName>
        <fullName evidence="5">Acyl-CoA ligase</fullName>
    </submittedName>
</protein>
<dbReference type="InterPro" id="IPR045851">
    <property type="entry name" value="AMP-bd_C_sf"/>
</dbReference>
<dbReference type="Gene3D" id="3.30.300.30">
    <property type="match status" value="1"/>
</dbReference>
<dbReference type="Proteomes" id="UP000606194">
    <property type="component" value="Unassembled WGS sequence"/>
</dbReference>
<keyword evidence="2 5" id="KW-0436">Ligase</keyword>
<evidence type="ECO:0000313" key="6">
    <source>
        <dbReference type="Proteomes" id="UP000606194"/>
    </source>
</evidence>
<dbReference type="InterPro" id="IPR042099">
    <property type="entry name" value="ANL_N_sf"/>
</dbReference>
<keyword evidence="6" id="KW-1185">Reference proteome</keyword>
<dbReference type="RefSeq" id="WP_190153891.1">
    <property type="nucleotide sequence ID" value="NZ_BMTL01000049.1"/>
</dbReference>
<organism evidence="5 6">
    <name type="scientific">Streptomyces humidus</name>
    <dbReference type="NCBI Taxonomy" id="52259"/>
    <lineage>
        <taxon>Bacteria</taxon>
        <taxon>Bacillati</taxon>
        <taxon>Actinomycetota</taxon>
        <taxon>Actinomycetes</taxon>
        <taxon>Kitasatosporales</taxon>
        <taxon>Streptomycetaceae</taxon>
        <taxon>Streptomyces</taxon>
    </lineage>
</organism>
<evidence type="ECO:0000256" key="2">
    <source>
        <dbReference type="ARBA" id="ARBA00022598"/>
    </source>
</evidence>
<dbReference type="GO" id="GO:0006631">
    <property type="term" value="P:fatty acid metabolic process"/>
    <property type="evidence" value="ECO:0007669"/>
    <property type="project" value="TreeGrafter"/>
</dbReference>
<dbReference type="PANTHER" id="PTHR43201:SF5">
    <property type="entry name" value="MEDIUM-CHAIN ACYL-COA LIGASE ACSF2, MITOCHONDRIAL"/>
    <property type="match status" value="1"/>
</dbReference>
<dbReference type="SUPFAM" id="SSF56801">
    <property type="entry name" value="Acetyl-CoA synthetase-like"/>
    <property type="match status" value="1"/>
</dbReference>
<sequence length="523" mass="56413">MYPGVHAAANPDKPAVIMAGSGRVVTYRELEENSARLASALHGLGLRKGDVFAMLSDNAAECFEIYWAALRSGLYITAVNRSLLPAEAAYIIEDSDAKALFVSAAVAGLAAEVLPLVPGVAHHFAFGGEVSGYQSYETLLQGAGNRLTEQPRGSDMLYSSGTTGRPKGVKPPLPTITVDQPGDPLTGLVAGVFGVSSVDVYLSPAPIYHAAPLRWCGAVHALGGTTVVMEKFDAEGALAAMDTHKVTIAQMVPTMFVRMLQLPQDVRSAYDLGSLRSVVHAAAPCPPDVKQAMIDWWGPILTEYFASTEANGMSFISTPQWLDKRGSVGKPVLGVVHICDDEGVEQKTGEVGLVYFEREFMPFEYHKDPEKTAEAQHPQHPNWSAAGDIGYVDGDGYLFLTDRKAFLIISGGVNIYPQEIENVLTLHPKIFDVAVIGVPHPEMGQEVKAVVQLRDGVEETGTLADEIIAYVRDRLAHFKAPRSVDFVTALPRTATGKLVKRKLQELYPSRHLVLSPGPQKEGT</sequence>
<evidence type="ECO:0000313" key="5">
    <source>
        <dbReference type="EMBL" id="GGS26346.1"/>
    </source>
</evidence>
<dbReference type="PANTHER" id="PTHR43201">
    <property type="entry name" value="ACYL-COA SYNTHETASE"/>
    <property type="match status" value="1"/>
</dbReference>
<dbReference type="PROSITE" id="PS00455">
    <property type="entry name" value="AMP_BINDING"/>
    <property type="match status" value="1"/>
</dbReference>
<dbReference type="EMBL" id="BMTL01000049">
    <property type="protein sequence ID" value="GGS26346.1"/>
    <property type="molecule type" value="Genomic_DNA"/>
</dbReference>
<proteinExistence type="inferred from homology"/>
<name>A0A918GAS2_9ACTN</name>
<dbReference type="InterPro" id="IPR020845">
    <property type="entry name" value="AMP-binding_CS"/>
</dbReference>
<dbReference type="Pfam" id="PF00501">
    <property type="entry name" value="AMP-binding"/>
    <property type="match status" value="1"/>
</dbReference>
<evidence type="ECO:0000256" key="1">
    <source>
        <dbReference type="ARBA" id="ARBA00006432"/>
    </source>
</evidence>
<evidence type="ECO:0000259" key="4">
    <source>
        <dbReference type="Pfam" id="PF13193"/>
    </source>
</evidence>
<reference evidence="5" key="2">
    <citation type="submission" date="2020-09" db="EMBL/GenBank/DDBJ databases">
        <authorList>
            <person name="Sun Q."/>
            <person name="Ohkuma M."/>
        </authorList>
    </citation>
    <scope>NUCLEOTIDE SEQUENCE</scope>
    <source>
        <strain evidence="5">JCM 4386</strain>
    </source>
</reference>
<comment type="similarity">
    <text evidence="1">Belongs to the ATP-dependent AMP-binding enzyme family.</text>
</comment>
<dbReference type="InterPro" id="IPR000873">
    <property type="entry name" value="AMP-dep_synth/lig_dom"/>
</dbReference>